<proteinExistence type="predicted"/>
<reference evidence="1 2" key="1">
    <citation type="journal article" date="2019" name="Environ. Microbiol.">
        <title>The phytopathogenic nature of Dickeya aquatica 174/2 and the dynamic early evolution of Dickeya pathogenicity.</title>
        <authorList>
            <person name="Duprey A."/>
            <person name="Taib N."/>
            <person name="Leonard S."/>
            <person name="Garin T."/>
            <person name="Flandrois J.P."/>
            <person name="Nasser W."/>
            <person name="Brochier-Armanet C."/>
            <person name="Reverchon S."/>
        </authorList>
    </citation>
    <scope>NUCLEOTIDE SEQUENCE [LARGE SCALE GENOMIC DNA]</scope>
    <source>
        <strain evidence="1 2">NCPPB 569</strain>
    </source>
</reference>
<dbReference type="STRING" id="568768.GCA_000406125_02527"/>
<dbReference type="EMBL" id="CP042220">
    <property type="protein sequence ID" value="QDX29551.1"/>
    <property type="molecule type" value="Genomic_DNA"/>
</dbReference>
<sequence>MGVVVFDAAEFLTSYPNFSTLTTGQLTNAFSTACLYLDNTDGSISPYDPDNGEIERKTLLYLLTAHVSQSLQWAAKGVSSPLSSASQGSVSSSFATAVPGTKSWFMLTGYGQQYWQATRKYVVGGRYHVQRYYHPWG</sequence>
<dbReference type="RefSeq" id="WP_042871482.1">
    <property type="nucleotide sequence ID" value="NZ_CM001975.1"/>
</dbReference>
<gene>
    <name evidence="1" type="ORF">Dpoa569_0001330</name>
</gene>
<dbReference type="AlphaFoldDB" id="A0A5B8I4N1"/>
<dbReference type="Proteomes" id="UP000320591">
    <property type="component" value="Chromosome"/>
</dbReference>
<name>A0A5B8I4N1_9GAMM</name>
<evidence type="ECO:0000313" key="1">
    <source>
        <dbReference type="EMBL" id="QDX29551.1"/>
    </source>
</evidence>
<keyword evidence="2" id="KW-1185">Reference proteome</keyword>
<protein>
    <submittedName>
        <fullName evidence="1">DUF4054 domain-containing protein</fullName>
    </submittedName>
</protein>
<dbReference type="Pfam" id="PF13262">
    <property type="entry name" value="DUF4054"/>
    <property type="match status" value="1"/>
</dbReference>
<dbReference type="OrthoDB" id="6638082at2"/>
<dbReference type="InterPro" id="IPR025127">
    <property type="entry name" value="DUF4054"/>
</dbReference>
<organism evidence="1 2">
    <name type="scientific">Dickeya poaceiphila</name>
    <dbReference type="NCBI Taxonomy" id="568768"/>
    <lineage>
        <taxon>Bacteria</taxon>
        <taxon>Pseudomonadati</taxon>
        <taxon>Pseudomonadota</taxon>
        <taxon>Gammaproteobacteria</taxon>
        <taxon>Enterobacterales</taxon>
        <taxon>Pectobacteriaceae</taxon>
        <taxon>Dickeya</taxon>
    </lineage>
</organism>
<dbReference type="KEGG" id="dic:Dpoa569_0001330"/>
<accession>A0A5B8I4N1</accession>
<evidence type="ECO:0000313" key="2">
    <source>
        <dbReference type="Proteomes" id="UP000320591"/>
    </source>
</evidence>